<feature type="coiled-coil region" evidence="3">
    <location>
        <begin position="84"/>
        <end position="111"/>
    </location>
</feature>
<dbReference type="InterPro" id="IPR027417">
    <property type="entry name" value="P-loop_NTPase"/>
</dbReference>
<sequence length="560" mass="60832">MRTAAAQLTLTDITKRYSDRMVLDRASLTIRPGEIVGIVGDNGSGKSTLLRLIAGHEVPDNGDITVHMPGGIGYLPQALDLPDSATARDAIDAALADIRALEAQLRAVEIALAAPGSTQDMLDHYAELVQRFELRGGYDADRRVDIGLAGLGLPDLDRDRTLATLSGGERSRLALAATLAAAPELLLLDEPTNDLDDRAVAWLEQRLLAHRGTVVAVTHDRVFLERITTTIVEVDSGAMARFGDGYAGYLAAKAAQRRRWEADFLLWRTELARSRALAESNVVRLEAIPRKLPLAVFAAGPFRARGRDHGARSRIRNAKERVARLTENPVAEPPDPLRFTARLDRVTELDGPVATLTDVVVPRRFQVDELSIADGERVLITGPNGAGKTTLLRLLAGELDAPTGVVRVRGQVGLLRQQHTWWPVESTVLHAYAARRSVHVDDAAAALLGTGLFHPVDLSRRVGELSYGQRRRLDLARLIADPIDLLLLDEPTNHLAPALVEELEEALDGYPGALVVVTHDRGMRSRFRGTHLELAAGRVVSRSQADSSVPPRPALSLAAR</sequence>
<dbReference type="PANTHER" id="PTHR42855">
    <property type="entry name" value="ABC TRANSPORTER ATP-BINDING SUBUNIT"/>
    <property type="match status" value="1"/>
</dbReference>
<dbReference type="SUPFAM" id="SSF52540">
    <property type="entry name" value="P-loop containing nucleoside triphosphate hydrolases"/>
    <property type="match status" value="2"/>
</dbReference>
<organism evidence="5 6">
    <name type="scientific">Nocardia cyriacigeorgica</name>
    <dbReference type="NCBI Taxonomy" id="135487"/>
    <lineage>
        <taxon>Bacteria</taxon>
        <taxon>Bacillati</taxon>
        <taxon>Actinomycetota</taxon>
        <taxon>Actinomycetes</taxon>
        <taxon>Mycobacteriales</taxon>
        <taxon>Nocardiaceae</taxon>
        <taxon>Nocardia</taxon>
    </lineage>
</organism>
<dbReference type="SMART" id="SM00382">
    <property type="entry name" value="AAA"/>
    <property type="match status" value="2"/>
</dbReference>
<dbReference type="RefSeq" id="WP_163956228.1">
    <property type="nucleotide sequence ID" value="NZ_JAAGUX010000055.1"/>
</dbReference>
<evidence type="ECO:0000256" key="3">
    <source>
        <dbReference type="SAM" id="Coils"/>
    </source>
</evidence>
<dbReference type="PROSITE" id="PS50893">
    <property type="entry name" value="ABC_TRANSPORTER_2"/>
    <property type="match status" value="2"/>
</dbReference>
<evidence type="ECO:0000313" key="6">
    <source>
        <dbReference type="Proteomes" id="UP000470876"/>
    </source>
</evidence>
<comment type="caution">
    <text evidence="5">The sequence shown here is derived from an EMBL/GenBank/DDBJ whole genome shotgun (WGS) entry which is preliminary data.</text>
</comment>
<dbReference type="EMBL" id="JAAGUX010000055">
    <property type="protein sequence ID" value="NEW58469.1"/>
    <property type="molecule type" value="Genomic_DNA"/>
</dbReference>
<evidence type="ECO:0000256" key="2">
    <source>
        <dbReference type="ARBA" id="ARBA00022840"/>
    </source>
</evidence>
<protein>
    <submittedName>
        <fullName evidence="5">TlrC/CarA/OleB/SrmB family ABC-F type ribosomal protection protein</fullName>
    </submittedName>
</protein>
<dbReference type="PANTHER" id="PTHR42855:SF2">
    <property type="entry name" value="DRUG RESISTANCE ABC TRANSPORTER,ATP-BINDING PROTEIN"/>
    <property type="match status" value="1"/>
</dbReference>
<feature type="domain" description="ABC transporter" evidence="4">
    <location>
        <begin position="8"/>
        <end position="261"/>
    </location>
</feature>
<reference evidence="5 6" key="1">
    <citation type="submission" date="2020-01" db="EMBL/GenBank/DDBJ databases">
        <title>Genetics and antimicrobial susceptibilities of Nocardia species isolated from the soil; a comparison with species isolated from humans.</title>
        <authorList>
            <person name="Carrasco G."/>
            <person name="Monzon S."/>
            <person name="Sansegundo M."/>
            <person name="Garcia E."/>
            <person name="Garrido N."/>
            <person name="Medina M.J."/>
            <person name="Villalon P."/>
            <person name="Ramirez-Arocha A.C."/>
            <person name="Jimenez P."/>
            <person name="Cuesta I."/>
            <person name="Valdezate S."/>
        </authorList>
    </citation>
    <scope>NUCLEOTIDE SEQUENCE [LARGE SCALE GENOMIC DNA]</scope>
    <source>
        <strain evidence="5 6">CNM20110649</strain>
    </source>
</reference>
<dbReference type="InterPro" id="IPR051309">
    <property type="entry name" value="ABCF_ATPase"/>
</dbReference>
<evidence type="ECO:0000256" key="1">
    <source>
        <dbReference type="ARBA" id="ARBA00022741"/>
    </source>
</evidence>
<dbReference type="Proteomes" id="UP000470876">
    <property type="component" value="Unassembled WGS sequence"/>
</dbReference>
<dbReference type="InterPro" id="IPR017871">
    <property type="entry name" value="ABC_transporter-like_CS"/>
</dbReference>
<keyword evidence="1" id="KW-0547">Nucleotide-binding</keyword>
<keyword evidence="2" id="KW-0067">ATP-binding</keyword>
<dbReference type="NCBIfam" id="NF000171">
    <property type="entry name" value="ABCF_producer"/>
    <property type="match status" value="1"/>
</dbReference>
<keyword evidence="3" id="KW-0175">Coiled coil</keyword>
<dbReference type="Gene3D" id="3.40.50.300">
    <property type="entry name" value="P-loop containing nucleotide triphosphate hydrolases"/>
    <property type="match status" value="2"/>
</dbReference>
<name>A0ABX0CY50_9NOCA</name>
<evidence type="ECO:0000313" key="5">
    <source>
        <dbReference type="EMBL" id="NEW58469.1"/>
    </source>
</evidence>
<dbReference type="Pfam" id="PF00005">
    <property type="entry name" value="ABC_tran"/>
    <property type="match status" value="2"/>
</dbReference>
<keyword evidence="6" id="KW-1185">Reference proteome</keyword>
<dbReference type="NCBIfam" id="NF000355">
    <property type="entry name" value="ribo_prot_ABC_F"/>
    <property type="match status" value="1"/>
</dbReference>
<feature type="domain" description="ABC transporter" evidence="4">
    <location>
        <begin position="341"/>
        <end position="559"/>
    </location>
</feature>
<dbReference type="PROSITE" id="PS00211">
    <property type="entry name" value="ABC_TRANSPORTER_1"/>
    <property type="match status" value="2"/>
</dbReference>
<accession>A0ABX0CY50</accession>
<dbReference type="InterPro" id="IPR003593">
    <property type="entry name" value="AAA+_ATPase"/>
</dbReference>
<dbReference type="InterPro" id="IPR003439">
    <property type="entry name" value="ABC_transporter-like_ATP-bd"/>
</dbReference>
<gene>
    <name evidence="5" type="primary">abc-f</name>
    <name evidence="5" type="ORF">GV794_22890</name>
</gene>
<proteinExistence type="predicted"/>
<dbReference type="CDD" id="cd03221">
    <property type="entry name" value="ABCF_EF-3"/>
    <property type="match status" value="1"/>
</dbReference>
<evidence type="ECO:0000259" key="4">
    <source>
        <dbReference type="PROSITE" id="PS50893"/>
    </source>
</evidence>